<dbReference type="InterPro" id="IPR001351">
    <property type="entry name" value="Ribosomal_uS3_C"/>
</dbReference>
<dbReference type="InterPro" id="IPR036419">
    <property type="entry name" value="Ribosomal_S3_C_sf"/>
</dbReference>
<dbReference type="SUPFAM" id="SSF54814">
    <property type="entry name" value="Prokaryotic type KH domain (KH-domain type II)"/>
    <property type="match status" value="1"/>
</dbReference>
<dbReference type="CDD" id="cd02413">
    <property type="entry name" value="KH-II_40S_S3"/>
    <property type="match status" value="1"/>
</dbReference>
<dbReference type="InterPro" id="IPR015946">
    <property type="entry name" value="KH_dom-like_a/b"/>
</dbReference>
<evidence type="ECO:0000256" key="5">
    <source>
        <dbReference type="ARBA" id="ARBA00035408"/>
    </source>
</evidence>
<dbReference type="Pfam" id="PF00189">
    <property type="entry name" value="Ribosomal_S3_C"/>
    <property type="match status" value="1"/>
</dbReference>
<dbReference type="NCBIfam" id="NF003219">
    <property type="entry name" value="PRK04191.1"/>
    <property type="match status" value="1"/>
</dbReference>
<name>A0A0M0K4V7_9EUKA</name>
<dbReference type="Gene3D" id="3.30.300.20">
    <property type="match status" value="1"/>
</dbReference>
<dbReference type="NCBIfam" id="TIGR01008">
    <property type="entry name" value="uS3_euk_arch"/>
    <property type="match status" value="1"/>
</dbReference>
<reference evidence="9" key="1">
    <citation type="journal article" date="2015" name="PLoS Genet.">
        <title>Genome Sequence and Transcriptome Analyses of Chrysochromulina tobin: Metabolic Tools for Enhanced Algal Fitness in the Prominent Order Prymnesiales (Haptophyceae).</title>
        <authorList>
            <person name="Hovde B.T."/>
            <person name="Deodato C.R."/>
            <person name="Hunsperger H.M."/>
            <person name="Ryken S.A."/>
            <person name="Yost W."/>
            <person name="Jha R.K."/>
            <person name="Patterson J."/>
            <person name="Monnat R.J. Jr."/>
            <person name="Barlow S.B."/>
            <person name="Starkenburg S.R."/>
            <person name="Cattolico R.A."/>
        </authorList>
    </citation>
    <scope>NUCLEOTIDE SEQUENCE</scope>
    <source>
        <strain evidence="9">CCMP291</strain>
    </source>
</reference>
<keyword evidence="3 8" id="KW-0689">Ribosomal protein</keyword>
<dbReference type="PANTHER" id="PTHR11760">
    <property type="entry name" value="30S/40S RIBOSOMAL PROTEIN S3"/>
    <property type="match status" value="1"/>
</dbReference>
<protein>
    <recommendedName>
        <fullName evidence="5">40S ribosomal protein S3</fullName>
    </recommendedName>
</protein>
<organism evidence="8 9">
    <name type="scientific">Chrysochromulina tobinii</name>
    <dbReference type="NCBI Taxonomy" id="1460289"/>
    <lineage>
        <taxon>Eukaryota</taxon>
        <taxon>Haptista</taxon>
        <taxon>Haptophyta</taxon>
        <taxon>Prymnesiophyceae</taxon>
        <taxon>Prymnesiales</taxon>
        <taxon>Chrysochromulinaceae</taxon>
        <taxon>Chrysochromulina</taxon>
    </lineage>
</organism>
<dbReference type="OrthoDB" id="10248446at2759"/>
<dbReference type="GO" id="GO:0005634">
    <property type="term" value="C:nucleus"/>
    <property type="evidence" value="ECO:0007669"/>
    <property type="project" value="TreeGrafter"/>
</dbReference>
<dbReference type="InterPro" id="IPR009019">
    <property type="entry name" value="KH_sf_prok-type"/>
</dbReference>
<feature type="domain" description="KH type-2" evidence="7">
    <location>
        <begin position="20"/>
        <end position="91"/>
    </location>
</feature>
<evidence type="ECO:0000259" key="7">
    <source>
        <dbReference type="PROSITE" id="PS50823"/>
    </source>
</evidence>
<sequence>MSHASKKRKFVADGVFYAELNELLIRELAEDGYSGVEVRVTPMRTEVIIRATRTQNVLGEKGRRIRELTSVVQKRWKFAENSVELYAEKVANRGLCAVSQCESLRYKLIGGLAVRRACYGVVRFVMEAGAKGVECIVAGKIRGARAKSMKFTDGYMIKSGEPKRTYVVTAVRHVALRQGMLGVRVTIMLPWDPTGKTGPKTALPDQIVIHDPKEDVAMVPTGSLDPTKEKM</sequence>
<comment type="caution">
    <text evidence="8">The sequence shown here is derived from an EMBL/GenBank/DDBJ whole genome shotgun (WGS) entry which is preliminary data.</text>
</comment>
<dbReference type="FunFam" id="3.30.300.20:FF:000006">
    <property type="entry name" value="40S ribosomal protein S3"/>
    <property type="match status" value="1"/>
</dbReference>
<dbReference type="FunFam" id="3.30.1140.32:FF:000004">
    <property type="entry name" value="40S ribosomal protein S3"/>
    <property type="match status" value="1"/>
</dbReference>
<comment type="similarity">
    <text evidence="1">Belongs to the universal ribosomal protein uS3 family.</text>
</comment>
<dbReference type="InterPro" id="IPR004044">
    <property type="entry name" value="KH_dom_type_2"/>
</dbReference>
<dbReference type="Gene3D" id="3.30.1140.32">
    <property type="entry name" value="Ribosomal protein S3, C-terminal domain"/>
    <property type="match status" value="1"/>
</dbReference>
<dbReference type="GO" id="GO:0022627">
    <property type="term" value="C:cytosolic small ribosomal subunit"/>
    <property type="evidence" value="ECO:0007669"/>
    <property type="project" value="TreeGrafter"/>
</dbReference>
<dbReference type="GO" id="GO:0003723">
    <property type="term" value="F:RNA binding"/>
    <property type="evidence" value="ECO:0007669"/>
    <property type="project" value="UniProtKB-UniRule"/>
</dbReference>
<dbReference type="PROSITE" id="PS50823">
    <property type="entry name" value="KH_TYPE_2"/>
    <property type="match status" value="1"/>
</dbReference>
<evidence type="ECO:0000313" key="9">
    <source>
        <dbReference type="Proteomes" id="UP000037460"/>
    </source>
</evidence>
<keyword evidence="9" id="KW-1185">Reference proteome</keyword>
<evidence type="ECO:0000256" key="6">
    <source>
        <dbReference type="PROSITE-ProRule" id="PRU00118"/>
    </source>
</evidence>
<evidence type="ECO:0000256" key="4">
    <source>
        <dbReference type="ARBA" id="ARBA00023274"/>
    </source>
</evidence>
<dbReference type="AlphaFoldDB" id="A0A0M0K4V7"/>
<dbReference type="SUPFAM" id="SSF54821">
    <property type="entry name" value="Ribosomal protein S3 C-terminal domain"/>
    <property type="match status" value="1"/>
</dbReference>
<evidence type="ECO:0000313" key="8">
    <source>
        <dbReference type="EMBL" id="KOO33408.1"/>
    </source>
</evidence>
<gene>
    <name evidence="8" type="ORF">Ctob_009946</name>
</gene>
<dbReference type="GO" id="GO:0003735">
    <property type="term" value="F:structural constituent of ribosome"/>
    <property type="evidence" value="ECO:0007669"/>
    <property type="project" value="InterPro"/>
</dbReference>
<dbReference type="Pfam" id="PF07650">
    <property type="entry name" value="KH_2"/>
    <property type="match status" value="1"/>
</dbReference>
<dbReference type="GO" id="GO:0006412">
    <property type="term" value="P:translation"/>
    <property type="evidence" value="ECO:0007669"/>
    <property type="project" value="InterPro"/>
</dbReference>
<dbReference type="InterPro" id="IPR005703">
    <property type="entry name" value="Ribosomal_uS3_euk/arc"/>
</dbReference>
<keyword evidence="2 6" id="KW-0694">RNA-binding</keyword>
<dbReference type="Proteomes" id="UP000037460">
    <property type="component" value="Unassembled WGS sequence"/>
</dbReference>
<proteinExistence type="inferred from homology"/>
<dbReference type="InterPro" id="IPR057258">
    <property type="entry name" value="Ribosomal_uS3"/>
</dbReference>
<dbReference type="EMBL" id="JWZX01001526">
    <property type="protein sequence ID" value="KOO33408.1"/>
    <property type="molecule type" value="Genomic_DNA"/>
</dbReference>
<keyword evidence="4" id="KW-0687">Ribonucleoprotein</keyword>
<dbReference type="PANTHER" id="PTHR11760:SF32">
    <property type="entry name" value="SMALL RIBOSOMAL SUBUNIT PROTEIN US3"/>
    <property type="match status" value="1"/>
</dbReference>
<accession>A0A0M0K4V7</accession>
<evidence type="ECO:0000256" key="3">
    <source>
        <dbReference type="ARBA" id="ARBA00022980"/>
    </source>
</evidence>
<evidence type="ECO:0000256" key="2">
    <source>
        <dbReference type="ARBA" id="ARBA00022884"/>
    </source>
</evidence>
<evidence type="ECO:0000256" key="1">
    <source>
        <dbReference type="ARBA" id="ARBA00010761"/>
    </source>
</evidence>